<dbReference type="STRING" id="39950.BCB69_05325"/>
<gene>
    <name evidence="1" type="ORF">BCB69_05325</name>
    <name evidence="2" type="ORF">DX915_04075</name>
</gene>
<dbReference type="RefSeq" id="WP_069177222.1">
    <property type="nucleotide sequence ID" value="NZ_CP017037.1"/>
</dbReference>
<dbReference type="EMBL" id="CP017037">
    <property type="protein sequence ID" value="AOH39415.1"/>
    <property type="molecule type" value="Genomic_DNA"/>
</dbReference>
<evidence type="ECO:0000313" key="1">
    <source>
        <dbReference type="EMBL" id="AOH39415.1"/>
    </source>
</evidence>
<organism evidence="1 3">
    <name type="scientific">Dialister pneumosintes</name>
    <dbReference type="NCBI Taxonomy" id="39950"/>
    <lineage>
        <taxon>Bacteria</taxon>
        <taxon>Bacillati</taxon>
        <taxon>Bacillota</taxon>
        <taxon>Negativicutes</taxon>
        <taxon>Veillonellales</taxon>
        <taxon>Veillonellaceae</taxon>
        <taxon>Dialister</taxon>
    </lineage>
</organism>
<evidence type="ECO:0000313" key="2">
    <source>
        <dbReference type="EMBL" id="RID94686.1"/>
    </source>
</evidence>
<evidence type="ECO:0000313" key="3">
    <source>
        <dbReference type="Proteomes" id="UP000094757"/>
    </source>
</evidence>
<evidence type="ECO:0008006" key="5">
    <source>
        <dbReference type="Google" id="ProtNLM"/>
    </source>
</evidence>
<name>A0A1B3WEN8_9FIRM</name>
<reference evidence="1" key="2">
    <citation type="submission" date="2016-08" db="EMBL/GenBank/DDBJ databases">
        <authorList>
            <person name="Seilhamer J.J."/>
        </authorList>
    </citation>
    <scope>NUCLEOTIDE SEQUENCE [LARGE SCALE GENOMIC DNA]</scope>
    <source>
        <strain evidence="1">F0677</strain>
    </source>
</reference>
<keyword evidence="4" id="KW-1185">Reference proteome</keyword>
<dbReference type="KEGG" id="dpn:BCB69_05325"/>
<sequence>MITDEQFIKEAEKVMETHPAYRNVSFPYFGKTYWIKRRLSNGRKQFAKKSVNQQFYAEIARSSIAYVQTKLSPKIVYLCAEYMITEGAGCSVGDWIESDIEDEKRLQILFDAGTALGKLHHAGITHGRPSLRDFLYDGEKITLIDWENTPFFENLDNRKAVDYLLMLLSLYREPYDYPSFIKALEDGYLSIVGVETKEQAKLLLKKYSMLGVIAKSLDFLHMKDVEAFSKLYRYLIE</sequence>
<reference evidence="3" key="1">
    <citation type="submission" date="2016-08" db="EMBL/GenBank/DDBJ databases">
        <authorList>
            <person name="Holder M.E."/>
            <person name="Ajami N.J."/>
            <person name="Petrosino J.F."/>
        </authorList>
    </citation>
    <scope>NUCLEOTIDE SEQUENCE [LARGE SCALE GENOMIC DNA]</scope>
    <source>
        <strain evidence="3">F0677</strain>
    </source>
</reference>
<reference evidence="2 4" key="3">
    <citation type="submission" date="2018-08" db="EMBL/GenBank/DDBJ databases">
        <title>Draft genome sequence of Dialister pneumosintes KCOM 1685.</title>
        <authorList>
            <person name="Kook J.-K."/>
            <person name="Park S.-N."/>
            <person name="Lim Y.K."/>
        </authorList>
    </citation>
    <scope>NUCLEOTIDE SEQUENCE [LARGE SCALE GENOMIC DNA]</scope>
    <source>
        <strain evidence="2 4">KCOM 1685</strain>
    </source>
</reference>
<dbReference type="OrthoDB" id="1630538at2"/>
<dbReference type="InterPro" id="IPR011009">
    <property type="entry name" value="Kinase-like_dom_sf"/>
</dbReference>
<protein>
    <recommendedName>
        <fullName evidence="5">Aminoglycoside phosphotransferase domain-containing protein</fullName>
    </recommendedName>
</protein>
<dbReference type="Gene3D" id="1.10.510.10">
    <property type="entry name" value="Transferase(Phosphotransferase) domain 1"/>
    <property type="match status" value="1"/>
</dbReference>
<dbReference type="Proteomes" id="UP000094757">
    <property type="component" value="Chromosome"/>
</dbReference>
<proteinExistence type="predicted"/>
<dbReference type="SUPFAM" id="SSF56112">
    <property type="entry name" value="Protein kinase-like (PK-like)"/>
    <property type="match status" value="1"/>
</dbReference>
<evidence type="ECO:0000313" key="4">
    <source>
        <dbReference type="Proteomes" id="UP000266262"/>
    </source>
</evidence>
<dbReference type="EMBL" id="QWKU01000001">
    <property type="protein sequence ID" value="RID94686.1"/>
    <property type="molecule type" value="Genomic_DNA"/>
</dbReference>
<dbReference type="AlphaFoldDB" id="A0A1B3WEN8"/>
<accession>A0A1B3WEN8</accession>
<dbReference type="Proteomes" id="UP000266262">
    <property type="component" value="Unassembled WGS sequence"/>
</dbReference>